<gene>
    <name evidence="6" type="ORF">J40TS1_43810</name>
</gene>
<dbReference type="SUPFAM" id="SSF53822">
    <property type="entry name" value="Periplasmic binding protein-like I"/>
    <property type="match status" value="1"/>
</dbReference>
<dbReference type="InterPro" id="IPR046335">
    <property type="entry name" value="LacI/GalR-like_sensor"/>
</dbReference>
<dbReference type="PROSITE" id="PS50943">
    <property type="entry name" value="HTH_CROC1"/>
    <property type="match status" value="1"/>
</dbReference>
<dbReference type="PANTHER" id="PTHR30146">
    <property type="entry name" value="LACI-RELATED TRANSCRIPTIONAL REPRESSOR"/>
    <property type="match status" value="1"/>
</dbReference>
<dbReference type="SUPFAM" id="SSF47413">
    <property type="entry name" value="lambda repressor-like DNA-binding domains"/>
    <property type="match status" value="1"/>
</dbReference>
<dbReference type="PANTHER" id="PTHR30146:SF109">
    <property type="entry name" value="HTH-TYPE TRANSCRIPTIONAL REGULATOR GALS"/>
    <property type="match status" value="1"/>
</dbReference>
<evidence type="ECO:0000313" key="7">
    <source>
        <dbReference type="Proteomes" id="UP000683139"/>
    </source>
</evidence>
<keyword evidence="1" id="KW-0805">Transcription regulation</keyword>
<evidence type="ECO:0000256" key="3">
    <source>
        <dbReference type="ARBA" id="ARBA00023163"/>
    </source>
</evidence>
<dbReference type="InterPro" id="IPR001387">
    <property type="entry name" value="Cro/C1-type_HTH"/>
</dbReference>
<dbReference type="Gene3D" id="1.10.260.40">
    <property type="entry name" value="lambda repressor-like DNA-binding domains"/>
    <property type="match status" value="1"/>
</dbReference>
<keyword evidence="3" id="KW-0804">Transcription</keyword>
<dbReference type="Proteomes" id="UP000683139">
    <property type="component" value="Unassembled WGS sequence"/>
</dbReference>
<dbReference type="Pfam" id="PF13377">
    <property type="entry name" value="Peripla_BP_3"/>
    <property type="match status" value="1"/>
</dbReference>
<dbReference type="GO" id="GO:0003700">
    <property type="term" value="F:DNA-binding transcription factor activity"/>
    <property type="evidence" value="ECO:0007669"/>
    <property type="project" value="TreeGrafter"/>
</dbReference>
<evidence type="ECO:0000259" key="5">
    <source>
        <dbReference type="PROSITE" id="PS50943"/>
    </source>
</evidence>
<evidence type="ECO:0000256" key="1">
    <source>
        <dbReference type="ARBA" id="ARBA00023015"/>
    </source>
</evidence>
<dbReference type="SMART" id="SM00354">
    <property type="entry name" value="HTH_LACI"/>
    <property type="match status" value="1"/>
</dbReference>
<name>A0A919YV91_9BACL</name>
<dbReference type="CDD" id="cd06267">
    <property type="entry name" value="PBP1_LacI_sugar_binding-like"/>
    <property type="match status" value="1"/>
</dbReference>
<dbReference type="Gene3D" id="3.40.50.2300">
    <property type="match status" value="2"/>
</dbReference>
<accession>A0A919YV91</accession>
<dbReference type="RefSeq" id="WP_213519395.1">
    <property type="nucleotide sequence ID" value="NZ_BOSE01000010.1"/>
</dbReference>
<protein>
    <submittedName>
        <fullName evidence="6">LacI family transcriptional regulator</fullName>
    </submittedName>
</protein>
<dbReference type="InterPro" id="IPR010982">
    <property type="entry name" value="Lambda_DNA-bd_dom_sf"/>
</dbReference>
<dbReference type="InterPro" id="IPR000843">
    <property type="entry name" value="HTH_LacI"/>
</dbReference>
<dbReference type="CDD" id="cd01392">
    <property type="entry name" value="HTH_LacI"/>
    <property type="match status" value="1"/>
</dbReference>
<dbReference type="AlphaFoldDB" id="A0A919YV91"/>
<dbReference type="PROSITE" id="PS50932">
    <property type="entry name" value="HTH_LACI_2"/>
    <property type="match status" value="1"/>
</dbReference>
<keyword evidence="7" id="KW-1185">Reference proteome</keyword>
<organism evidence="6 7">
    <name type="scientific">Paenibacillus montaniterrae</name>
    <dbReference type="NCBI Taxonomy" id="429341"/>
    <lineage>
        <taxon>Bacteria</taxon>
        <taxon>Bacillati</taxon>
        <taxon>Bacillota</taxon>
        <taxon>Bacilli</taxon>
        <taxon>Bacillales</taxon>
        <taxon>Paenibacillaceae</taxon>
        <taxon>Paenibacillus</taxon>
    </lineage>
</organism>
<keyword evidence="2" id="KW-0238">DNA-binding</keyword>
<sequence length="374" mass="41908">MLTTKGSDVYDKNVNTRLLKVGFNLKKMEINSNEVARLAGVSRSTVSRVINNYSNVPLKTREKVLKAIKELNYFPNVSAQMLAGKKSRTIGLFMVSSGEIAVDVLTNMMIVSVIESASDLNYYVLTYIIRDASDEGTINNVREMFYQRRIDGGIFIGTKHDEAFVDDLVKQGFIVGVFDQEHPAERVPNRIVANFNNESGMKQAIAYLLGLGHRDIGIINGDRQRLSGIEKYEGFLSAMRQQGLPVHEQWVLNGDFSEQAGYEAMQHYLRRSGADAARPTAWVAANDSIAFGAIRALREAGLLVPEHVSVIGFDDHVLSEKHNPPLTTVRVDFKQLFKDLMQMVIAQIEEQSDAVKEVAYDCTLIIRQSCRRLD</sequence>
<evidence type="ECO:0000313" key="6">
    <source>
        <dbReference type="EMBL" id="GIP18739.1"/>
    </source>
</evidence>
<dbReference type="Pfam" id="PF00356">
    <property type="entry name" value="LacI"/>
    <property type="match status" value="1"/>
</dbReference>
<feature type="domain" description="HTH cro/C1-type" evidence="5">
    <location>
        <begin position="34"/>
        <end position="74"/>
    </location>
</feature>
<dbReference type="EMBL" id="BOSE01000010">
    <property type="protein sequence ID" value="GIP18739.1"/>
    <property type="molecule type" value="Genomic_DNA"/>
</dbReference>
<evidence type="ECO:0000259" key="4">
    <source>
        <dbReference type="PROSITE" id="PS50932"/>
    </source>
</evidence>
<feature type="domain" description="HTH lacI-type" evidence="4">
    <location>
        <begin position="30"/>
        <end position="84"/>
    </location>
</feature>
<reference evidence="6" key="1">
    <citation type="submission" date="2021-03" db="EMBL/GenBank/DDBJ databases">
        <title>Antimicrobial resistance genes in bacteria isolated from Japanese honey, and their potential for conferring macrolide and lincosamide resistance in the American foulbrood pathogen Paenibacillus larvae.</title>
        <authorList>
            <person name="Okamoto M."/>
            <person name="Kumagai M."/>
            <person name="Kanamori H."/>
            <person name="Takamatsu D."/>
        </authorList>
    </citation>
    <scope>NUCLEOTIDE SEQUENCE</scope>
    <source>
        <strain evidence="6">J40TS1</strain>
    </source>
</reference>
<dbReference type="InterPro" id="IPR028082">
    <property type="entry name" value="Peripla_BP_I"/>
</dbReference>
<dbReference type="GO" id="GO:0000976">
    <property type="term" value="F:transcription cis-regulatory region binding"/>
    <property type="evidence" value="ECO:0007669"/>
    <property type="project" value="TreeGrafter"/>
</dbReference>
<comment type="caution">
    <text evidence="6">The sequence shown here is derived from an EMBL/GenBank/DDBJ whole genome shotgun (WGS) entry which is preliminary data.</text>
</comment>
<proteinExistence type="predicted"/>
<evidence type="ECO:0000256" key="2">
    <source>
        <dbReference type="ARBA" id="ARBA00023125"/>
    </source>
</evidence>